<dbReference type="InterPro" id="IPR027417">
    <property type="entry name" value="P-loop_NTPase"/>
</dbReference>
<name>A0AAU7U4V5_9DEIO</name>
<organism evidence="2">
    <name type="scientific">Deinococcus sonorensis KR-87</name>
    <dbReference type="NCBI Taxonomy" id="694439"/>
    <lineage>
        <taxon>Bacteria</taxon>
        <taxon>Thermotogati</taxon>
        <taxon>Deinococcota</taxon>
        <taxon>Deinococci</taxon>
        <taxon>Deinococcales</taxon>
        <taxon>Deinococcaceae</taxon>
        <taxon>Deinococcus</taxon>
    </lineage>
</organism>
<dbReference type="CDD" id="cd02042">
    <property type="entry name" value="ParAB_family"/>
    <property type="match status" value="1"/>
</dbReference>
<dbReference type="Pfam" id="PF13614">
    <property type="entry name" value="AAA_31"/>
    <property type="match status" value="1"/>
</dbReference>
<dbReference type="InterPro" id="IPR050678">
    <property type="entry name" value="DNA_Partitioning_ATPase"/>
</dbReference>
<dbReference type="InterPro" id="IPR025669">
    <property type="entry name" value="AAA_dom"/>
</dbReference>
<dbReference type="PANTHER" id="PTHR13696:SF52">
    <property type="entry name" value="PARA FAMILY PROTEIN CT_582"/>
    <property type="match status" value="1"/>
</dbReference>
<gene>
    <name evidence="2" type="ORF">ABOD76_00500</name>
</gene>
<dbReference type="RefSeq" id="WP_350241003.1">
    <property type="nucleotide sequence ID" value="NZ_CP158296.1"/>
</dbReference>
<dbReference type="AlphaFoldDB" id="A0AAU7U4V5"/>
<dbReference type="KEGG" id="dsc:ABOD76_00500"/>
<protein>
    <submittedName>
        <fullName evidence="2">ParA family protein</fullName>
    </submittedName>
</protein>
<dbReference type="Gene3D" id="3.40.50.300">
    <property type="entry name" value="P-loop containing nucleotide triphosphate hydrolases"/>
    <property type="match status" value="1"/>
</dbReference>
<accession>A0AAU7U4V5</accession>
<reference evidence="2" key="1">
    <citation type="submission" date="2024-06" db="EMBL/GenBank/DDBJ databases">
        <title>Draft Genome Sequence of Deinococcus sonorensis Type Strain KR-87, a Biofilm Producing Representative of the Genus Deinococcus.</title>
        <authorList>
            <person name="Boren L.S."/>
            <person name="Grosso R.A."/>
            <person name="Hugenberg-Cox A.N."/>
            <person name="Hill J.T.E."/>
            <person name="Albert C.M."/>
            <person name="Tuohy J.M."/>
        </authorList>
    </citation>
    <scope>NUCLEOTIDE SEQUENCE</scope>
    <source>
        <strain evidence="2">KR-87</strain>
        <plasmid evidence="2">pDson04</plasmid>
    </source>
</reference>
<sequence>MKVLTFFNHAGGAGKSTLTRDIGYTLSQQGLRVLLIELDPQGNLSSWLGVFDVSGAQTVAETAVNNAPLPQPLQVFGMHLIPSNLDLAMAENRMTGSIGSQLNLRERVREWSERYDLVLIDSPPSLGNLTVMGAVAADHLIVPVPTRDKGLRGLKGVTSAVTSYRRLNPGLNVALFVPTLYDARTRHDQDNLQTMRTMLHPLASPLRYRAATWNDSCTAGQPLGLYAPNSEAYSDVLQLAREVLDAIGMEVPHA</sequence>
<geneLocation type="plasmid" evidence="2">
    <name>pDson04</name>
</geneLocation>
<dbReference type="SUPFAM" id="SSF52540">
    <property type="entry name" value="P-loop containing nucleoside triphosphate hydrolases"/>
    <property type="match status" value="1"/>
</dbReference>
<keyword evidence="2" id="KW-0614">Plasmid</keyword>
<evidence type="ECO:0000259" key="1">
    <source>
        <dbReference type="Pfam" id="PF13614"/>
    </source>
</evidence>
<dbReference type="PANTHER" id="PTHR13696">
    <property type="entry name" value="P-LOOP CONTAINING NUCLEOSIDE TRIPHOSPHATE HYDROLASE"/>
    <property type="match status" value="1"/>
</dbReference>
<proteinExistence type="predicted"/>
<evidence type="ECO:0000313" key="2">
    <source>
        <dbReference type="EMBL" id="XBV83486.1"/>
    </source>
</evidence>
<dbReference type="EMBL" id="CP158296">
    <property type="protein sequence ID" value="XBV83486.1"/>
    <property type="molecule type" value="Genomic_DNA"/>
</dbReference>
<feature type="domain" description="AAA" evidence="1">
    <location>
        <begin position="1"/>
        <end position="169"/>
    </location>
</feature>